<evidence type="ECO:0000256" key="4">
    <source>
        <dbReference type="ARBA" id="ARBA00022989"/>
    </source>
</evidence>
<dbReference type="KEGG" id="kra:Krad_1348"/>
<evidence type="ECO:0000313" key="9">
    <source>
        <dbReference type="EMBL" id="ABS02836.1"/>
    </source>
</evidence>
<dbReference type="InterPro" id="IPR050250">
    <property type="entry name" value="Macrolide_Exporter_MacB"/>
</dbReference>
<evidence type="ECO:0000256" key="3">
    <source>
        <dbReference type="ARBA" id="ARBA00022692"/>
    </source>
</evidence>
<keyword evidence="3 7" id="KW-0812">Transmembrane</keyword>
<feature type="transmembrane region" description="Helical" evidence="7">
    <location>
        <begin position="266"/>
        <end position="291"/>
    </location>
</feature>
<evidence type="ECO:0000256" key="2">
    <source>
        <dbReference type="ARBA" id="ARBA00022475"/>
    </source>
</evidence>
<sequence length="846" mass="84022">MLRVTLAQLRAHGARVVASCLAIVIAVGFVVATLSLNATAKAGVLQAVGAQFVTSDVVVSDEDPYDGVDPLPALEPVLAGLPGVAAVSADRSTFVEVRLPDRTGATSAQAESVGTSARLQWHRLSAGRLPRTAGEVAVSDRVEVAPGAVLSLTHHPLPAPGAQEAPAPVTEQVTVVGTVDLGGDPRAGLVPRLFATDEALVPWGATSPERLRLAATPGTSASSLRDTVSEAVAAAGSTGVPVTTGEESAQAVADEFTGDAQSITTVLLAFGAIAVLVAGLVIANTFAVLLAQRTRELALLRCVGADRGQVGRSVLGEAAAVGLLASLAGVGAGSGLAHAVAAVAGRVDSPVPLTDVVTPASAVAVGVVLGTAVTVVAAAAPARAATRVAPLAALRPMSTAPVRSRAGVLRLVVGLLVFVPATAAMVLSARSGALLPAVGAGAASFLGFLLLAQRLVPAVVALAGRPFARAGGVPARLAAGNAVRNPRRTAATATALVIGVTLTTAMVVGTSSTRVSALRGMDASYPTDVVVTGAEPLPPAAVAAVRGVGAVRGLALVDELQVVSTDGATGFGVDAVDPAEAAGVVRSQGRSPLPREGEIVLSALVAETAGVVTGDRLTLRADPGTGAPAAGGDVAFTVVLAPDTQQPAVVTAADARRLDADVQPTAAWVRLADGDSEVQAAATDEISEALAQVVPSSDVQGIASLRNSLDEILTTMLLIVTGLLAVAVVIALIGVGNTLALSVVERRQESGLLRALGLTRRQLRALLAWEALLVAGVAAVLGVALGTGYGLAGTVSVLSAEMPVVLAVPWAQVAGIVVVAALAGVLASVLPARRAARTPPVAAIAD</sequence>
<proteinExistence type="inferred from homology"/>
<reference evidence="10" key="1">
    <citation type="journal article" date="2008" name="PLoS ONE">
        <title>Survival in nuclear waste, extreme resistance, and potential applications gleaned from the genome sequence of Kineococcus radiotolerans SRS30216.</title>
        <authorList>
            <person name="Bagwell C.E."/>
            <person name="Bhat S."/>
            <person name="Hawkins G.M."/>
            <person name="Smith B.W."/>
            <person name="Biswas T."/>
            <person name="Hoover T.R."/>
            <person name="Saunders E."/>
            <person name="Han C.S."/>
            <person name="Tsodikov O.V."/>
            <person name="Shimkets L.J."/>
        </authorList>
    </citation>
    <scope>NUCLEOTIDE SEQUENCE [LARGE SCALE GENOMIC DNA]</scope>
    <source>
        <strain evidence="10">ATCC BAA-149 / DSM 14245 / SRS30216</strain>
    </source>
</reference>
<dbReference type="OrthoDB" id="9780560at2"/>
<dbReference type="EMBL" id="CP000750">
    <property type="protein sequence ID" value="ABS02836.1"/>
    <property type="molecule type" value="Genomic_DNA"/>
</dbReference>
<dbReference type="GO" id="GO:0022857">
    <property type="term" value="F:transmembrane transporter activity"/>
    <property type="evidence" value="ECO:0007669"/>
    <property type="project" value="TreeGrafter"/>
</dbReference>
<feature type="domain" description="ABC3 transporter permease C-terminal" evidence="8">
    <location>
        <begin position="269"/>
        <end position="388"/>
    </location>
</feature>
<dbReference type="AlphaFoldDB" id="A6W7P7"/>
<dbReference type="Proteomes" id="UP000001116">
    <property type="component" value="Chromosome"/>
</dbReference>
<evidence type="ECO:0000259" key="8">
    <source>
        <dbReference type="Pfam" id="PF02687"/>
    </source>
</evidence>
<keyword evidence="4 7" id="KW-1133">Transmembrane helix</keyword>
<gene>
    <name evidence="9" type="ordered locus">Krad_1348</name>
</gene>
<comment type="subcellular location">
    <subcellularLocation>
        <location evidence="1">Cell membrane</location>
        <topology evidence="1">Multi-pass membrane protein</topology>
    </subcellularLocation>
</comment>
<organism evidence="9 10">
    <name type="scientific">Kineococcus radiotolerans (strain ATCC BAA-149 / DSM 14245 / SRS30216)</name>
    <dbReference type="NCBI Taxonomy" id="266940"/>
    <lineage>
        <taxon>Bacteria</taxon>
        <taxon>Bacillati</taxon>
        <taxon>Actinomycetota</taxon>
        <taxon>Actinomycetes</taxon>
        <taxon>Kineosporiales</taxon>
        <taxon>Kineosporiaceae</taxon>
        <taxon>Kineococcus</taxon>
    </lineage>
</organism>
<dbReference type="Pfam" id="PF02687">
    <property type="entry name" value="FtsX"/>
    <property type="match status" value="2"/>
</dbReference>
<dbReference type="PANTHER" id="PTHR30572">
    <property type="entry name" value="MEMBRANE COMPONENT OF TRANSPORTER-RELATED"/>
    <property type="match status" value="1"/>
</dbReference>
<evidence type="ECO:0000256" key="6">
    <source>
        <dbReference type="ARBA" id="ARBA00038076"/>
    </source>
</evidence>
<feature type="domain" description="ABC3 transporter permease C-terminal" evidence="8">
    <location>
        <begin position="723"/>
        <end position="840"/>
    </location>
</feature>
<name>A6W7P7_KINRD</name>
<feature type="transmembrane region" description="Helical" evidence="7">
    <location>
        <begin position="361"/>
        <end position="386"/>
    </location>
</feature>
<keyword evidence="2" id="KW-1003">Cell membrane</keyword>
<comment type="similarity">
    <text evidence="6">Belongs to the ABC-4 integral membrane protein family.</text>
</comment>
<keyword evidence="10" id="KW-1185">Reference proteome</keyword>
<accession>A6W7P7</accession>
<feature type="transmembrane region" description="Helical" evidence="7">
    <location>
        <begin position="716"/>
        <end position="744"/>
    </location>
</feature>
<dbReference type="STRING" id="266940.Krad_1348"/>
<dbReference type="HOGENOM" id="CLU_012341_1_0_11"/>
<evidence type="ECO:0000256" key="7">
    <source>
        <dbReference type="SAM" id="Phobius"/>
    </source>
</evidence>
<evidence type="ECO:0000256" key="5">
    <source>
        <dbReference type="ARBA" id="ARBA00023136"/>
    </source>
</evidence>
<feature type="transmembrane region" description="Helical" evidence="7">
    <location>
        <begin position="407"/>
        <end position="427"/>
    </location>
</feature>
<protein>
    <recommendedName>
        <fullName evidence="8">ABC3 transporter permease C-terminal domain-containing protein</fullName>
    </recommendedName>
</protein>
<evidence type="ECO:0000256" key="1">
    <source>
        <dbReference type="ARBA" id="ARBA00004651"/>
    </source>
</evidence>
<feature type="transmembrane region" description="Helical" evidence="7">
    <location>
        <begin position="318"/>
        <end position="341"/>
    </location>
</feature>
<feature type="transmembrane region" description="Helical" evidence="7">
    <location>
        <begin position="12"/>
        <end position="36"/>
    </location>
</feature>
<feature type="transmembrane region" description="Helical" evidence="7">
    <location>
        <begin position="490"/>
        <end position="509"/>
    </location>
</feature>
<dbReference type="eggNOG" id="COG0577">
    <property type="taxonomic scope" value="Bacteria"/>
</dbReference>
<dbReference type="PANTHER" id="PTHR30572:SF4">
    <property type="entry name" value="ABC TRANSPORTER PERMEASE YTRF"/>
    <property type="match status" value="1"/>
</dbReference>
<dbReference type="RefSeq" id="WP_012084301.1">
    <property type="nucleotide sequence ID" value="NC_009664.2"/>
</dbReference>
<evidence type="ECO:0000313" key="10">
    <source>
        <dbReference type="Proteomes" id="UP000001116"/>
    </source>
</evidence>
<feature type="transmembrane region" description="Helical" evidence="7">
    <location>
        <begin position="433"/>
        <end position="452"/>
    </location>
</feature>
<feature type="transmembrane region" description="Helical" evidence="7">
    <location>
        <begin position="765"/>
        <end position="790"/>
    </location>
</feature>
<dbReference type="GO" id="GO:0005886">
    <property type="term" value="C:plasma membrane"/>
    <property type="evidence" value="ECO:0007669"/>
    <property type="project" value="UniProtKB-SubCell"/>
</dbReference>
<feature type="transmembrane region" description="Helical" evidence="7">
    <location>
        <begin position="810"/>
        <end position="830"/>
    </location>
</feature>
<keyword evidence="5 7" id="KW-0472">Membrane</keyword>
<dbReference type="InterPro" id="IPR003838">
    <property type="entry name" value="ABC3_permease_C"/>
</dbReference>